<keyword evidence="1" id="KW-1133">Transmembrane helix</keyword>
<sequence length="261" mass="29406">MTLSPFINIDNNEHVSYIVSCQGNRVIPTDEYRKKTLEIFGNNVLISFIDGFGLSINRNNAIFQALKIADNKDYIYICDDDVEINFRGLKKLTSLMEDKNLEFAVGKVETFDGEEFKCYKNDSFNISSLSCGKISSIEIIVSVEFLSENSIRFNEMFGLGARYPSGEEFIFCNDLLKAGGRGFFFPIVVCKHPPVSSGTDFFTTKSRVQAKGAMLSAVYGTPCGFFLALLFSLKKFPKYMNSISFFSFTKEILKAALNYKI</sequence>
<dbReference type="InterPro" id="IPR029044">
    <property type="entry name" value="Nucleotide-diphossugar_trans"/>
</dbReference>
<name>A0ABT6U521_9GAMM</name>
<dbReference type="Pfam" id="PF00535">
    <property type="entry name" value="Glycos_transf_2"/>
    <property type="match status" value="1"/>
</dbReference>
<dbReference type="Gene3D" id="3.90.550.10">
    <property type="entry name" value="Spore Coat Polysaccharide Biosynthesis Protein SpsA, Chain A"/>
    <property type="match status" value="1"/>
</dbReference>
<keyword evidence="1" id="KW-0812">Transmembrane</keyword>
<keyword evidence="1" id="KW-0472">Membrane</keyword>
<proteinExistence type="predicted"/>
<evidence type="ECO:0000313" key="4">
    <source>
        <dbReference type="Proteomes" id="UP001156974"/>
    </source>
</evidence>
<accession>A0ABT6U521</accession>
<feature type="domain" description="Glycosyltransferase 2-like" evidence="2">
    <location>
        <begin position="46"/>
        <end position="124"/>
    </location>
</feature>
<protein>
    <submittedName>
        <fullName evidence="3">Glycosyltransferase</fullName>
    </submittedName>
</protein>
<dbReference type="Proteomes" id="UP001156974">
    <property type="component" value="Unassembled WGS sequence"/>
</dbReference>
<dbReference type="SUPFAM" id="SSF53448">
    <property type="entry name" value="Nucleotide-diphospho-sugar transferases"/>
    <property type="match status" value="1"/>
</dbReference>
<dbReference type="EMBL" id="JAKUMG010000018">
    <property type="protein sequence ID" value="MDI4671274.1"/>
    <property type="molecule type" value="Genomic_DNA"/>
</dbReference>
<comment type="caution">
    <text evidence="3">The sequence shown here is derived from an EMBL/GenBank/DDBJ whole genome shotgun (WGS) entry which is preliminary data.</text>
</comment>
<gene>
    <name evidence="3" type="ORF">MKZ47_19590</name>
</gene>
<dbReference type="InterPro" id="IPR001173">
    <property type="entry name" value="Glyco_trans_2-like"/>
</dbReference>
<evidence type="ECO:0000313" key="3">
    <source>
        <dbReference type="EMBL" id="MDI4671274.1"/>
    </source>
</evidence>
<evidence type="ECO:0000259" key="2">
    <source>
        <dbReference type="Pfam" id="PF00535"/>
    </source>
</evidence>
<feature type="transmembrane region" description="Helical" evidence="1">
    <location>
        <begin position="213"/>
        <end position="233"/>
    </location>
</feature>
<dbReference type="RefSeq" id="WP_175083429.1">
    <property type="nucleotide sequence ID" value="NZ_JAKUMG010000018.1"/>
</dbReference>
<keyword evidence="4" id="KW-1185">Reference proteome</keyword>
<organism evidence="3 4">
    <name type="scientific">Pseudoalteromonas shioyasakiensis</name>
    <dbReference type="NCBI Taxonomy" id="1190813"/>
    <lineage>
        <taxon>Bacteria</taxon>
        <taxon>Pseudomonadati</taxon>
        <taxon>Pseudomonadota</taxon>
        <taxon>Gammaproteobacteria</taxon>
        <taxon>Alteromonadales</taxon>
        <taxon>Pseudoalteromonadaceae</taxon>
        <taxon>Pseudoalteromonas</taxon>
    </lineage>
</organism>
<reference evidence="3 4" key="1">
    <citation type="submission" date="2022-02" db="EMBL/GenBank/DDBJ databases">
        <title>Genome analysis of Beneficial Microorganisms for Coral consortium from Pocillopora damicornis.</title>
        <authorList>
            <person name="Rosado P.M."/>
            <person name="Cardoso P.M."/>
            <person name="Rosado J.G."/>
            <person name="Schultz J."/>
            <person name="Rocha U."/>
            <person name="Costa T.K."/>
            <person name="Peixoto R.S."/>
        </authorList>
    </citation>
    <scope>NUCLEOTIDE SEQUENCE [LARGE SCALE GENOMIC DNA]</scope>
    <source>
        <strain evidence="3 4">BMC5</strain>
    </source>
</reference>
<evidence type="ECO:0000256" key="1">
    <source>
        <dbReference type="SAM" id="Phobius"/>
    </source>
</evidence>